<feature type="region of interest" description="Disordered" evidence="1">
    <location>
        <begin position="77"/>
        <end position="101"/>
    </location>
</feature>
<comment type="caution">
    <text evidence="4">The sequence shown here is derived from an EMBL/GenBank/DDBJ whole genome shotgun (WGS) entry which is preliminary data.</text>
</comment>
<keyword evidence="3" id="KW-0732">Signal</keyword>
<evidence type="ECO:0000256" key="2">
    <source>
        <dbReference type="SAM" id="Phobius"/>
    </source>
</evidence>
<evidence type="ECO:0000256" key="1">
    <source>
        <dbReference type="SAM" id="MobiDB-lite"/>
    </source>
</evidence>
<keyword evidence="2" id="KW-0812">Transmembrane</keyword>
<accession>A0AAV6QZS4</accession>
<reference evidence="4 5" key="1">
    <citation type="journal article" date="2021" name="Sci. Rep.">
        <title>Chromosome anchoring in Senegalese sole (Solea senegalensis) reveals sex-associated markers and genome rearrangements in flatfish.</title>
        <authorList>
            <person name="Guerrero-Cozar I."/>
            <person name="Gomez-Garrido J."/>
            <person name="Berbel C."/>
            <person name="Martinez-Blanch J.F."/>
            <person name="Alioto T."/>
            <person name="Claros M.G."/>
            <person name="Gagnaire P.A."/>
            <person name="Manchado M."/>
        </authorList>
    </citation>
    <scope>NUCLEOTIDE SEQUENCE [LARGE SCALE GENOMIC DNA]</scope>
    <source>
        <strain evidence="4">Sse05_10M</strain>
    </source>
</reference>
<feature type="transmembrane region" description="Helical" evidence="2">
    <location>
        <begin position="37"/>
        <end position="58"/>
    </location>
</feature>
<feature type="chain" id="PRO_5043383714" evidence="3">
    <location>
        <begin position="22"/>
        <end position="101"/>
    </location>
</feature>
<keyword evidence="2" id="KW-1133">Transmembrane helix</keyword>
<dbReference type="AlphaFoldDB" id="A0AAV6QZS4"/>
<organism evidence="4 5">
    <name type="scientific">Solea senegalensis</name>
    <name type="common">Senegalese sole</name>
    <dbReference type="NCBI Taxonomy" id="28829"/>
    <lineage>
        <taxon>Eukaryota</taxon>
        <taxon>Metazoa</taxon>
        <taxon>Chordata</taxon>
        <taxon>Craniata</taxon>
        <taxon>Vertebrata</taxon>
        <taxon>Euteleostomi</taxon>
        <taxon>Actinopterygii</taxon>
        <taxon>Neopterygii</taxon>
        <taxon>Teleostei</taxon>
        <taxon>Neoteleostei</taxon>
        <taxon>Acanthomorphata</taxon>
        <taxon>Carangaria</taxon>
        <taxon>Pleuronectiformes</taxon>
        <taxon>Pleuronectoidei</taxon>
        <taxon>Soleidae</taxon>
        <taxon>Solea</taxon>
    </lineage>
</organism>
<dbReference type="Proteomes" id="UP000693946">
    <property type="component" value="Linkage Group LG3"/>
</dbReference>
<keyword evidence="5" id="KW-1185">Reference proteome</keyword>
<dbReference type="EMBL" id="JAGKHQ010000015">
    <property type="protein sequence ID" value="KAG7497760.1"/>
    <property type="molecule type" value="Genomic_DNA"/>
</dbReference>
<feature type="compositionally biased region" description="Polar residues" evidence="1">
    <location>
        <begin position="79"/>
        <end position="101"/>
    </location>
</feature>
<evidence type="ECO:0000313" key="5">
    <source>
        <dbReference type="Proteomes" id="UP000693946"/>
    </source>
</evidence>
<keyword evidence="2" id="KW-0472">Membrane</keyword>
<evidence type="ECO:0000256" key="3">
    <source>
        <dbReference type="SAM" id="SignalP"/>
    </source>
</evidence>
<name>A0AAV6QZS4_SOLSE</name>
<proteinExistence type="predicted"/>
<evidence type="ECO:0000313" key="4">
    <source>
        <dbReference type="EMBL" id="KAG7497760.1"/>
    </source>
</evidence>
<sequence length="101" mass="10901">MFLSLSLTAFDLAVHVSVAHAYVLAKSGFAIGDMFSAVLKLYFIGTALTFFAVIYGIVDSVGGTMYLPNHHRGDALGRATQQELSPRNHPRQSSVTKRVGS</sequence>
<feature type="signal peptide" evidence="3">
    <location>
        <begin position="1"/>
        <end position="21"/>
    </location>
</feature>
<gene>
    <name evidence="4" type="ORF">JOB18_043610</name>
</gene>
<protein>
    <submittedName>
        <fullName evidence="4">Uncharacterized protein</fullName>
    </submittedName>
</protein>